<keyword evidence="4" id="KW-0575">Peroxidase</keyword>
<dbReference type="NCBIfam" id="NF006960">
    <property type="entry name" value="PRK09437.1"/>
    <property type="match status" value="1"/>
</dbReference>
<evidence type="ECO:0000256" key="12">
    <source>
        <dbReference type="PIRSR" id="PIRSR000239-1"/>
    </source>
</evidence>
<comment type="subunit">
    <text evidence="2">Monomer.</text>
</comment>
<dbReference type="PIRSF" id="PIRSF000239">
    <property type="entry name" value="AHPC"/>
    <property type="match status" value="1"/>
</dbReference>
<keyword evidence="7" id="KW-1015">Disulfide bond</keyword>
<evidence type="ECO:0000259" key="13">
    <source>
        <dbReference type="PROSITE" id="PS51352"/>
    </source>
</evidence>
<comment type="caution">
    <text evidence="14">The sequence shown here is derived from an EMBL/GenBank/DDBJ whole genome shotgun (WGS) entry which is preliminary data.</text>
</comment>
<protein>
    <recommendedName>
        <fullName evidence="3">thioredoxin-dependent peroxiredoxin</fullName>
        <ecNumber evidence="3">1.11.1.24</ecNumber>
    </recommendedName>
    <alternativeName>
        <fullName evidence="9">Thioredoxin peroxidase</fullName>
    </alternativeName>
</protein>
<dbReference type="SUPFAM" id="SSF52833">
    <property type="entry name" value="Thioredoxin-like"/>
    <property type="match status" value="1"/>
</dbReference>
<dbReference type="PROSITE" id="PS51352">
    <property type="entry name" value="THIOREDOXIN_2"/>
    <property type="match status" value="1"/>
</dbReference>
<feature type="active site" description="Cysteine sulfenic acid (-SOH) intermediate; for peroxidase activity" evidence="12">
    <location>
        <position position="45"/>
    </location>
</feature>
<keyword evidence="6" id="KW-0560">Oxidoreductase</keyword>
<sequence length="155" mass="17579">MILKVGQKAPNFSLPDQNGKIRQLSDYATKWVLLYFYPKDDTPGCTKEACAIRDNFPKFGQLKAKILGVSADSVASHKKFADKYKLPFTLLSDENKEVVNTYGVWGKKQMMGRTFEGTKRTSFLIDPKGKIAKIYEFVKPAEHAQQVIDDLKELI</sequence>
<dbReference type="STRING" id="1797533.A2731_01150"/>
<dbReference type="Gene3D" id="3.40.30.10">
    <property type="entry name" value="Glutaredoxin"/>
    <property type="match status" value="1"/>
</dbReference>
<name>A0A1G1Y1E9_9BACT</name>
<dbReference type="GO" id="GO:0045454">
    <property type="term" value="P:cell redox homeostasis"/>
    <property type="evidence" value="ECO:0007669"/>
    <property type="project" value="TreeGrafter"/>
</dbReference>
<accession>A0A1G1Y1E9</accession>
<evidence type="ECO:0000256" key="8">
    <source>
        <dbReference type="ARBA" id="ARBA00023284"/>
    </source>
</evidence>
<dbReference type="PANTHER" id="PTHR42801">
    <property type="entry name" value="THIOREDOXIN-DEPENDENT PEROXIDE REDUCTASE"/>
    <property type="match status" value="1"/>
</dbReference>
<dbReference type="Pfam" id="PF00578">
    <property type="entry name" value="AhpC-TSA"/>
    <property type="match status" value="1"/>
</dbReference>
<evidence type="ECO:0000256" key="2">
    <source>
        <dbReference type="ARBA" id="ARBA00011245"/>
    </source>
</evidence>
<dbReference type="EMBL" id="MHIC01000002">
    <property type="protein sequence ID" value="OGY46163.1"/>
    <property type="molecule type" value="Genomic_DNA"/>
</dbReference>
<evidence type="ECO:0000256" key="1">
    <source>
        <dbReference type="ARBA" id="ARBA00003330"/>
    </source>
</evidence>
<organism evidence="14 15">
    <name type="scientific">Candidatus Buchananbacteria bacterium RIFCSPHIGHO2_01_FULL_39_8</name>
    <dbReference type="NCBI Taxonomy" id="1797533"/>
    <lineage>
        <taxon>Bacteria</taxon>
        <taxon>Candidatus Buchananiibacteriota</taxon>
    </lineage>
</organism>
<dbReference type="InterPro" id="IPR050924">
    <property type="entry name" value="Peroxiredoxin_BCP/PrxQ"/>
</dbReference>
<dbReference type="GO" id="GO:0034599">
    <property type="term" value="P:cellular response to oxidative stress"/>
    <property type="evidence" value="ECO:0007669"/>
    <property type="project" value="TreeGrafter"/>
</dbReference>
<dbReference type="InterPro" id="IPR000866">
    <property type="entry name" value="AhpC/TSA"/>
</dbReference>
<reference evidence="14 15" key="1">
    <citation type="journal article" date="2016" name="Nat. Commun.">
        <title>Thousands of microbial genomes shed light on interconnected biogeochemical processes in an aquifer system.</title>
        <authorList>
            <person name="Anantharaman K."/>
            <person name="Brown C.T."/>
            <person name="Hug L.A."/>
            <person name="Sharon I."/>
            <person name="Castelle C.J."/>
            <person name="Probst A.J."/>
            <person name="Thomas B.C."/>
            <person name="Singh A."/>
            <person name="Wilkins M.J."/>
            <person name="Karaoz U."/>
            <person name="Brodie E.L."/>
            <person name="Williams K.H."/>
            <person name="Hubbard S.S."/>
            <person name="Banfield J.F."/>
        </authorList>
    </citation>
    <scope>NUCLEOTIDE SEQUENCE [LARGE SCALE GENOMIC DNA]</scope>
</reference>
<proteinExistence type="inferred from homology"/>
<comment type="catalytic activity">
    <reaction evidence="11">
        <text>a hydroperoxide + [thioredoxin]-dithiol = an alcohol + [thioredoxin]-disulfide + H2O</text>
        <dbReference type="Rhea" id="RHEA:62620"/>
        <dbReference type="Rhea" id="RHEA-COMP:10698"/>
        <dbReference type="Rhea" id="RHEA-COMP:10700"/>
        <dbReference type="ChEBI" id="CHEBI:15377"/>
        <dbReference type="ChEBI" id="CHEBI:29950"/>
        <dbReference type="ChEBI" id="CHEBI:30879"/>
        <dbReference type="ChEBI" id="CHEBI:35924"/>
        <dbReference type="ChEBI" id="CHEBI:50058"/>
        <dbReference type="EC" id="1.11.1.24"/>
    </reaction>
</comment>
<evidence type="ECO:0000256" key="11">
    <source>
        <dbReference type="ARBA" id="ARBA00049091"/>
    </source>
</evidence>
<evidence type="ECO:0000313" key="15">
    <source>
        <dbReference type="Proteomes" id="UP000176241"/>
    </source>
</evidence>
<comment type="function">
    <text evidence="1">Thiol-specific peroxidase that catalyzes the reduction of hydrogen peroxide and organic hydroperoxides to water and alcohols, respectively. Plays a role in cell protection against oxidative stress by detoxifying peroxides and as sensor of hydrogen peroxide-mediated signaling events.</text>
</comment>
<feature type="domain" description="Thioredoxin" evidence="13">
    <location>
        <begin position="3"/>
        <end position="153"/>
    </location>
</feature>
<dbReference type="Proteomes" id="UP000176241">
    <property type="component" value="Unassembled WGS sequence"/>
</dbReference>
<dbReference type="InterPro" id="IPR024706">
    <property type="entry name" value="Peroxiredoxin_AhpC-typ"/>
</dbReference>
<dbReference type="InterPro" id="IPR013766">
    <property type="entry name" value="Thioredoxin_domain"/>
</dbReference>
<dbReference type="InterPro" id="IPR036249">
    <property type="entry name" value="Thioredoxin-like_sf"/>
</dbReference>
<dbReference type="GO" id="GO:0008379">
    <property type="term" value="F:thioredoxin peroxidase activity"/>
    <property type="evidence" value="ECO:0007669"/>
    <property type="project" value="TreeGrafter"/>
</dbReference>
<evidence type="ECO:0000256" key="4">
    <source>
        <dbReference type="ARBA" id="ARBA00022559"/>
    </source>
</evidence>
<keyword evidence="5" id="KW-0049">Antioxidant</keyword>
<dbReference type="AlphaFoldDB" id="A0A1G1Y1E9"/>
<dbReference type="FunFam" id="3.40.30.10:FF:000007">
    <property type="entry name" value="Thioredoxin-dependent thiol peroxidase"/>
    <property type="match status" value="1"/>
</dbReference>
<keyword evidence="8" id="KW-0676">Redox-active center</keyword>
<evidence type="ECO:0000256" key="7">
    <source>
        <dbReference type="ARBA" id="ARBA00023157"/>
    </source>
</evidence>
<evidence type="ECO:0000256" key="3">
    <source>
        <dbReference type="ARBA" id="ARBA00013017"/>
    </source>
</evidence>
<evidence type="ECO:0000256" key="9">
    <source>
        <dbReference type="ARBA" id="ARBA00032824"/>
    </source>
</evidence>
<gene>
    <name evidence="14" type="ORF">A2731_01150</name>
</gene>
<evidence type="ECO:0000256" key="10">
    <source>
        <dbReference type="ARBA" id="ARBA00038489"/>
    </source>
</evidence>
<evidence type="ECO:0000256" key="6">
    <source>
        <dbReference type="ARBA" id="ARBA00023002"/>
    </source>
</evidence>
<evidence type="ECO:0000256" key="5">
    <source>
        <dbReference type="ARBA" id="ARBA00022862"/>
    </source>
</evidence>
<dbReference type="CDD" id="cd03017">
    <property type="entry name" value="PRX_BCP"/>
    <property type="match status" value="1"/>
</dbReference>
<dbReference type="EC" id="1.11.1.24" evidence="3"/>
<dbReference type="GO" id="GO:0005737">
    <property type="term" value="C:cytoplasm"/>
    <property type="evidence" value="ECO:0007669"/>
    <property type="project" value="TreeGrafter"/>
</dbReference>
<evidence type="ECO:0000313" key="14">
    <source>
        <dbReference type="EMBL" id="OGY46163.1"/>
    </source>
</evidence>
<comment type="similarity">
    <text evidence="10">Belongs to the peroxiredoxin family. BCP/PrxQ subfamily.</text>
</comment>
<dbReference type="PANTHER" id="PTHR42801:SF4">
    <property type="entry name" value="AHPC_TSA FAMILY PROTEIN"/>
    <property type="match status" value="1"/>
</dbReference>